<keyword evidence="7" id="KW-1133">Transmembrane helix</keyword>
<keyword evidence="3 4" id="KW-0408">Iron</keyword>
<gene>
    <name evidence="9" type="ORF">B7P33_01390</name>
</gene>
<dbReference type="OrthoDB" id="9811281at2"/>
<dbReference type="Pfam" id="PF14715">
    <property type="entry name" value="FixP_N"/>
    <property type="match status" value="1"/>
</dbReference>
<dbReference type="PANTHER" id="PTHR33751:SF1">
    <property type="entry name" value="CBB3-TYPE CYTOCHROME C OXIDASE SUBUNIT FIXP"/>
    <property type="match status" value="1"/>
</dbReference>
<feature type="compositionally biased region" description="Low complexity" evidence="6">
    <location>
        <begin position="293"/>
        <end position="310"/>
    </location>
</feature>
<dbReference type="GO" id="GO:0020037">
    <property type="term" value="F:heme binding"/>
    <property type="evidence" value="ECO:0007669"/>
    <property type="project" value="InterPro"/>
</dbReference>
<evidence type="ECO:0000259" key="8">
    <source>
        <dbReference type="PROSITE" id="PS51007"/>
    </source>
</evidence>
<dbReference type="Proteomes" id="UP000219559">
    <property type="component" value="Unassembled WGS sequence"/>
</dbReference>
<evidence type="ECO:0000256" key="4">
    <source>
        <dbReference type="PROSITE-ProRule" id="PRU00433"/>
    </source>
</evidence>
<evidence type="ECO:0000256" key="7">
    <source>
        <dbReference type="SAM" id="Phobius"/>
    </source>
</evidence>
<reference evidence="9 10" key="1">
    <citation type="submission" date="2017-04" db="EMBL/GenBank/DDBJ databases">
        <title>A new member of the family Flavobacteriaceae isolated from ascidians.</title>
        <authorList>
            <person name="Chen L."/>
        </authorList>
    </citation>
    <scope>NUCLEOTIDE SEQUENCE [LARGE SCALE GENOMIC DNA]</scope>
    <source>
        <strain evidence="9 10">HQA918</strain>
    </source>
</reference>
<sequence>MKNMSPWWIRIPIVFFLVFGLMEYFVDSGDQLAVIKYPITQFFLLLVLLILIAIEIILVAIENVMLQTLSEEAKARYLAKKTEEGNFGWAKGIIEKLTRSKAIEEEGEIILDHNYDGIRELDNRLPPWWVYLFYATIVFAVVYLVRFHIAGDYDQKTEYETEVAEARAAIEAYKKTAKDLVDANTVELLTDASDLSAGKTIYETNCIACHMADGGGGIGPNLTDPNWILGGGIKNVFNTISEGGRDGKGMVAWKQSLKPAEIAQVASYVLSMQGTTPANPKAAEGDVWVDENAPAAEEAPATEAPEASVE</sequence>
<evidence type="ECO:0000256" key="2">
    <source>
        <dbReference type="ARBA" id="ARBA00022723"/>
    </source>
</evidence>
<feature type="transmembrane region" description="Helical" evidence="7">
    <location>
        <begin position="7"/>
        <end position="26"/>
    </location>
</feature>
<protein>
    <submittedName>
        <fullName evidence="9">Cytochrome C oxidase subunit III</fullName>
    </submittedName>
</protein>
<dbReference type="InterPro" id="IPR009056">
    <property type="entry name" value="Cyt_c-like_dom"/>
</dbReference>
<feature type="transmembrane region" description="Helical" evidence="7">
    <location>
        <begin position="128"/>
        <end position="149"/>
    </location>
</feature>
<evidence type="ECO:0000313" key="9">
    <source>
        <dbReference type="EMBL" id="PCE65983.1"/>
    </source>
</evidence>
<keyword evidence="7" id="KW-0472">Membrane</keyword>
<dbReference type="AlphaFoldDB" id="A0A2A4GC05"/>
<evidence type="ECO:0000256" key="5">
    <source>
        <dbReference type="SAM" id="Coils"/>
    </source>
</evidence>
<dbReference type="Gene3D" id="1.10.760.10">
    <property type="entry name" value="Cytochrome c-like domain"/>
    <property type="match status" value="1"/>
</dbReference>
<dbReference type="GO" id="GO:0046872">
    <property type="term" value="F:metal ion binding"/>
    <property type="evidence" value="ECO:0007669"/>
    <property type="project" value="UniProtKB-KW"/>
</dbReference>
<evidence type="ECO:0000256" key="3">
    <source>
        <dbReference type="ARBA" id="ARBA00023004"/>
    </source>
</evidence>
<name>A0A2A4GC05_9FLAO</name>
<keyword evidence="10" id="KW-1185">Reference proteome</keyword>
<dbReference type="InterPro" id="IPR050597">
    <property type="entry name" value="Cytochrome_c_Oxidase_Subunit"/>
</dbReference>
<accession>A0A2A4GC05</accession>
<dbReference type="GO" id="GO:0009055">
    <property type="term" value="F:electron transfer activity"/>
    <property type="evidence" value="ECO:0007669"/>
    <property type="project" value="InterPro"/>
</dbReference>
<keyword evidence="5" id="KW-0175">Coiled coil</keyword>
<keyword evidence="2 4" id="KW-0479">Metal-binding</keyword>
<dbReference type="EMBL" id="NBWU01000001">
    <property type="protein sequence ID" value="PCE65983.1"/>
    <property type="molecule type" value="Genomic_DNA"/>
</dbReference>
<feature type="domain" description="Cytochrome c" evidence="8">
    <location>
        <begin position="193"/>
        <end position="273"/>
    </location>
</feature>
<dbReference type="Pfam" id="PF13442">
    <property type="entry name" value="Cytochrome_CBB3"/>
    <property type="match status" value="1"/>
</dbReference>
<evidence type="ECO:0000313" key="10">
    <source>
        <dbReference type="Proteomes" id="UP000219559"/>
    </source>
</evidence>
<evidence type="ECO:0000256" key="1">
    <source>
        <dbReference type="ARBA" id="ARBA00022617"/>
    </source>
</evidence>
<dbReference type="RefSeq" id="WP_097441507.1">
    <property type="nucleotide sequence ID" value="NZ_NBWU01000001.1"/>
</dbReference>
<keyword evidence="1 4" id="KW-0349">Heme</keyword>
<dbReference type="InterPro" id="IPR036909">
    <property type="entry name" value="Cyt_c-like_dom_sf"/>
</dbReference>
<feature type="region of interest" description="Disordered" evidence="6">
    <location>
        <begin position="275"/>
        <end position="310"/>
    </location>
</feature>
<dbReference type="InterPro" id="IPR038414">
    <property type="entry name" value="CcoP_N_sf"/>
</dbReference>
<dbReference type="Gene3D" id="6.10.280.130">
    <property type="match status" value="1"/>
</dbReference>
<feature type="transmembrane region" description="Helical" evidence="7">
    <location>
        <begin position="38"/>
        <end position="61"/>
    </location>
</feature>
<evidence type="ECO:0000256" key="6">
    <source>
        <dbReference type="SAM" id="MobiDB-lite"/>
    </source>
</evidence>
<comment type="caution">
    <text evidence="9">The sequence shown here is derived from an EMBL/GenBank/DDBJ whole genome shotgun (WGS) entry which is preliminary data.</text>
</comment>
<dbReference type="PROSITE" id="PS51007">
    <property type="entry name" value="CYTC"/>
    <property type="match status" value="1"/>
</dbReference>
<dbReference type="SUPFAM" id="SSF46626">
    <property type="entry name" value="Cytochrome c"/>
    <property type="match status" value="1"/>
</dbReference>
<proteinExistence type="predicted"/>
<organism evidence="9 10">
    <name type="scientific">Sediminicola luteus</name>
    <dbReference type="NCBI Taxonomy" id="319238"/>
    <lineage>
        <taxon>Bacteria</taxon>
        <taxon>Pseudomonadati</taxon>
        <taxon>Bacteroidota</taxon>
        <taxon>Flavobacteriia</taxon>
        <taxon>Flavobacteriales</taxon>
        <taxon>Flavobacteriaceae</taxon>
        <taxon>Sediminicola</taxon>
    </lineage>
</organism>
<keyword evidence="7" id="KW-0812">Transmembrane</keyword>
<dbReference type="InterPro" id="IPR032858">
    <property type="entry name" value="CcoP_N"/>
</dbReference>
<feature type="coiled-coil region" evidence="5">
    <location>
        <begin position="156"/>
        <end position="183"/>
    </location>
</feature>
<dbReference type="PANTHER" id="PTHR33751">
    <property type="entry name" value="CBB3-TYPE CYTOCHROME C OXIDASE SUBUNIT FIXP"/>
    <property type="match status" value="1"/>
</dbReference>